<proteinExistence type="predicted"/>
<dbReference type="RefSeq" id="WP_244711061.1">
    <property type="nucleotide sequence ID" value="NZ_CP095073.1"/>
</dbReference>
<dbReference type="EMBL" id="CP095073">
    <property type="protein sequence ID" value="UOQ44808.1"/>
    <property type="molecule type" value="Genomic_DNA"/>
</dbReference>
<keyword evidence="2" id="KW-1185">Reference proteome</keyword>
<evidence type="ECO:0000313" key="2">
    <source>
        <dbReference type="Proteomes" id="UP000831787"/>
    </source>
</evidence>
<evidence type="ECO:0000313" key="1">
    <source>
        <dbReference type="EMBL" id="UOQ44808.1"/>
    </source>
</evidence>
<accession>A0ABY4ELR7</accession>
<name>A0ABY4ELR7_9BACI</name>
<reference evidence="1 2" key="1">
    <citation type="submission" date="2022-04" db="EMBL/GenBank/DDBJ databases">
        <title>Halobacillus sp. isolated from saltern.</title>
        <authorList>
            <person name="Won M."/>
            <person name="Lee C.-M."/>
            <person name="Woen H.-Y."/>
            <person name="Kwon S.-W."/>
        </authorList>
    </citation>
    <scope>NUCLEOTIDE SEQUENCE [LARGE SCALE GENOMIC DNA]</scope>
    <source>
        <strain evidence="1 2">SSBR10-3</strain>
    </source>
</reference>
<organism evidence="1 2">
    <name type="scientific">Halobacillus salinarum</name>
    <dbReference type="NCBI Taxonomy" id="2932257"/>
    <lineage>
        <taxon>Bacteria</taxon>
        <taxon>Bacillati</taxon>
        <taxon>Bacillota</taxon>
        <taxon>Bacilli</taxon>
        <taxon>Bacillales</taxon>
        <taxon>Bacillaceae</taxon>
        <taxon>Halobacillus</taxon>
    </lineage>
</organism>
<gene>
    <name evidence="1" type="ORF">MUN89_02310</name>
</gene>
<dbReference type="Proteomes" id="UP000831787">
    <property type="component" value="Chromosome"/>
</dbReference>
<protein>
    <submittedName>
        <fullName evidence="1">Uncharacterized protein</fullName>
    </submittedName>
</protein>
<sequence length="124" mass="13998">MAEFIDYVNRAAVPKLEEYIDIKTGDTRQISQEVQDQLDYHAKNSTLIHLLYSALDHYFSKGQPSVSTDHPDIFKELSIIKGLLQQGAYIPAQSRKQGKPSRVTTTPQSLSMEEVEEVLEAFIG</sequence>